<reference evidence="1" key="1">
    <citation type="submission" date="2019-11" db="EMBL/GenBank/DDBJ databases">
        <title>Nori genome reveals adaptations in red seaweeds to the harsh intertidal environment.</title>
        <authorList>
            <person name="Wang D."/>
            <person name="Mao Y."/>
        </authorList>
    </citation>
    <scope>NUCLEOTIDE SEQUENCE</scope>
    <source>
        <tissue evidence="1">Gametophyte</tissue>
    </source>
</reference>
<evidence type="ECO:0000313" key="1">
    <source>
        <dbReference type="EMBL" id="KAK1867959.1"/>
    </source>
</evidence>
<gene>
    <name evidence="1" type="ORF">I4F81_010456</name>
</gene>
<name>A0ACC3CCS1_PYRYE</name>
<evidence type="ECO:0000313" key="2">
    <source>
        <dbReference type="Proteomes" id="UP000798662"/>
    </source>
</evidence>
<protein>
    <submittedName>
        <fullName evidence="1">Uncharacterized protein</fullName>
    </submittedName>
</protein>
<organism evidence="1 2">
    <name type="scientific">Pyropia yezoensis</name>
    <name type="common">Susabi-nori</name>
    <name type="synonym">Porphyra yezoensis</name>
    <dbReference type="NCBI Taxonomy" id="2788"/>
    <lineage>
        <taxon>Eukaryota</taxon>
        <taxon>Rhodophyta</taxon>
        <taxon>Bangiophyceae</taxon>
        <taxon>Bangiales</taxon>
        <taxon>Bangiaceae</taxon>
        <taxon>Pyropia</taxon>
    </lineage>
</organism>
<dbReference type="EMBL" id="CM020620">
    <property type="protein sequence ID" value="KAK1867959.1"/>
    <property type="molecule type" value="Genomic_DNA"/>
</dbReference>
<accession>A0ACC3CCS1</accession>
<proteinExistence type="predicted"/>
<comment type="caution">
    <text evidence="1">The sequence shown here is derived from an EMBL/GenBank/DDBJ whole genome shotgun (WGS) entry which is preliminary data.</text>
</comment>
<sequence>MGSSSRRRRDHDTGGEGWSDGYGSGGSVGWGSSSDEEMGVVPHRRGCADGGGSSSRHTPHGQEEPPRRSSGSRRSGGAAVGIDGHLTSGGGGGGGGRGGRSKKRTRSPPPPLSAPQVRYERADDYAGERGRTGGGREDRYEPPGTPGRSSRAERSRGHHRSARGGGNGGAGGGGDNGASGTASGGYALGGVSLGGLSTSLRAAGGLVHTRFSSLLSRDAAATVSGGGGGETSGSRRASGRSGGTISRRSTRSGRGASAAAAKAGGGPTSVLGRLRGALPVSGQGWGLLLLSVLLLFYVIDFFAMLDAPSMTPLAAVAGGPVAVATASEGGGGGAPPVQPARMAPLRDDADDAAPADAPPAAVPPPPPAPVAGASSPDSGATGAVAAPVATGDGGIPAVATAPAGGGDADATTLGGGSTGTTAAAGPAIGADGRPLHPFNRNMDELQVPAGTGKLDKEAVAGYYRKLAQAYLAPFANGIFRQLFFDILRRKTYSLTPPGANKGIQSMLLQVIDNKVYLLDPYEVPKNAKPFYRARINEIIWLLSRLATAGRIRNTEFLIAIHDCVQTVNREHTYRGAHFTESNPVFTIVSCNFSDNIPFPMWEANADRGGGFESWDAYVKDYAVDPTPWASKASKAVFRGGNRPSMYFKDKTEADSQCDHVGRTRLLHLAETNPSSFDVSVGGTCGGKHSSLSRLTWQEQHHYKYVLYAEGNCFWADRMNKQVFGPSAVIKQETPCGQFWEPLLRPFTHYIPTNFFFDDTAAQVAWAVSHDAEVQSVVAAANLFAWNFLTLAGIETYVEVLLDEYTKLLVDPAVKLETGAVDVTGQKV</sequence>
<dbReference type="Proteomes" id="UP000798662">
    <property type="component" value="Chromosome 3"/>
</dbReference>
<keyword evidence="2" id="KW-1185">Reference proteome</keyword>